<reference evidence="1 2" key="1">
    <citation type="submission" date="2019-12" db="EMBL/GenBank/DDBJ databases">
        <title>Whole genome shotgun sequence of Streptomyces tubercidicus NBRC 13090.</title>
        <authorList>
            <person name="Ichikawa N."/>
            <person name="Kimura A."/>
            <person name="Kitahashi Y."/>
            <person name="Komaki H."/>
            <person name="Tamura T."/>
        </authorList>
    </citation>
    <scope>NUCLEOTIDE SEQUENCE [LARGE SCALE GENOMIC DNA]</scope>
    <source>
        <strain evidence="1 2">NBRC 13090</strain>
    </source>
</reference>
<evidence type="ECO:0000313" key="1">
    <source>
        <dbReference type="EMBL" id="GFE42051.1"/>
    </source>
</evidence>
<gene>
    <name evidence="1" type="ORF">Stube_67240</name>
</gene>
<evidence type="ECO:0000313" key="2">
    <source>
        <dbReference type="Proteomes" id="UP000431826"/>
    </source>
</evidence>
<dbReference type="Proteomes" id="UP000431826">
    <property type="component" value="Unassembled WGS sequence"/>
</dbReference>
<organism evidence="1 2">
    <name type="scientific">Streptomyces tubercidicus</name>
    <dbReference type="NCBI Taxonomy" id="47759"/>
    <lineage>
        <taxon>Bacteria</taxon>
        <taxon>Bacillati</taxon>
        <taxon>Actinomycetota</taxon>
        <taxon>Actinomycetes</taxon>
        <taxon>Kitasatosporales</taxon>
        <taxon>Streptomycetaceae</taxon>
        <taxon>Streptomyces</taxon>
    </lineage>
</organism>
<proteinExistence type="predicted"/>
<sequence length="72" mass="7937">MGRLCPVAPLPDSYRSLLTPEVMNEMRAELKRGLTPPLHDHLAIQLGEVLRDVVRAQCPELISGTAGRHPGR</sequence>
<keyword evidence="2" id="KW-1185">Reference proteome</keyword>
<name>A0A640V4Z0_9ACTN</name>
<dbReference type="EMBL" id="BLIR01000003">
    <property type="protein sequence ID" value="GFE42051.1"/>
    <property type="molecule type" value="Genomic_DNA"/>
</dbReference>
<comment type="caution">
    <text evidence="1">The sequence shown here is derived from an EMBL/GenBank/DDBJ whole genome shotgun (WGS) entry which is preliminary data.</text>
</comment>
<protein>
    <submittedName>
        <fullName evidence="1">Uncharacterized protein</fullName>
    </submittedName>
</protein>
<dbReference type="AlphaFoldDB" id="A0A640V4Z0"/>
<accession>A0A640V4Z0</accession>